<evidence type="ECO:0000259" key="2">
    <source>
        <dbReference type="Pfam" id="PF04015"/>
    </source>
</evidence>
<dbReference type="InterPro" id="IPR007160">
    <property type="entry name" value="DUF362"/>
</dbReference>
<evidence type="ECO:0000256" key="1">
    <source>
        <dbReference type="SAM" id="MobiDB-lite"/>
    </source>
</evidence>
<gene>
    <name evidence="3" type="ORF">E3J62_09035</name>
</gene>
<evidence type="ECO:0000313" key="4">
    <source>
        <dbReference type="Proteomes" id="UP000315525"/>
    </source>
</evidence>
<protein>
    <submittedName>
        <fullName evidence="3">DUF362 domain-containing protein</fullName>
    </submittedName>
</protein>
<reference evidence="3 4" key="1">
    <citation type="submission" date="2019-03" db="EMBL/GenBank/DDBJ databases">
        <title>Metabolic potential of uncultured bacteria and archaea associated with petroleum seepage in deep-sea sediments.</title>
        <authorList>
            <person name="Dong X."/>
            <person name="Hubert C."/>
        </authorList>
    </citation>
    <scope>NUCLEOTIDE SEQUENCE [LARGE SCALE GENOMIC DNA]</scope>
    <source>
        <strain evidence="3">E44_bin18</strain>
    </source>
</reference>
<dbReference type="AlphaFoldDB" id="A0A523UR19"/>
<evidence type="ECO:0000313" key="3">
    <source>
        <dbReference type="EMBL" id="TET44905.1"/>
    </source>
</evidence>
<dbReference type="Pfam" id="PF04015">
    <property type="entry name" value="DUF362"/>
    <property type="match status" value="1"/>
</dbReference>
<sequence>MDQETGEGWRNNGNRSSRPRHSLRKGILKHEGKGIHLVSLVFVSSGGNRYENVRSCLEALGEKLHSSLKGKKKILIKPNFVSTTKQTASSHVDAARAVLDVIGDSVEGAITIAEGAAQKPTSKGFRDFHFERLLESYDIRLLDLNTDEPVEVELFGRDLEPMMFRIAKTIVESDFRISLTLPKTHDTVIVTLAIKNMAVGSLLKDVYGDEKMKLHQGCRAINRSIARLAKIVPPSLSVIDGFEGMEGEGPELGNVVKLGWAMAGFDGLAVDTVAAHLMGIDPGVVGYLTMCREEGLGEGNLDRIGVEGVDHVSDLKKCLKFHSTYEKQLDWR</sequence>
<dbReference type="EMBL" id="SOJN01000104">
    <property type="protein sequence ID" value="TET44905.1"/>
    <property type="molecule type" value="Genomic_DNA"/>
</dbReference>
<name>A0A523UR19_UNCT6</name>
<accession>A0A523UR19</accession>
<organism evidence="3 4">
    <name type="scientific">candidate division TA06 bacterium</name>
    <dbReference type="NCBI Taxonomy" id="2250710"/>
    <lineage>
        <taxon>Bacteria</taxon>
        <taxon>Bacteria division TA06</taxon>
    </lineage>
</organism>
<proteinExistence type="predicted"/>
<feature type="domain" description="DUF362" evidence="2">
    <location>
        <begin position="74"/>
        <end position="275"/>
    </location>
</feature>
<feature type="region of interest" description="Disordered" evidence="1">
    <location>
        <begin position="1"/>
        <end position="22"/>
    </location>
</feature>
<comment type="caution">
    <text evidence="3">The sequence shown here is derived from an EMBL/GenBank/DDBJ whole genome shotgun (WGS) entry which is preliminary data.</text>
</comment>
<dbReference type="Proteomes" id="UP000315525">
    <property type="component" value="Unassembled WGS sequence"/>
</dbReference>